<reference evidence="2 3" key="1">
    <citation type="submission" date="2016-02" db="EMBL/GenBank/DDBJ databases">
        <title>Comparative analysis of three nematocidal Bacillus thuringiensis strains.</title>
        <authorList>
            <person name="Hollensteiner J."/>
            <person name="Kloesener M."/>
            <person name="Bunk B."/>
            <person name="Sproeer C."/>
            <person name="Rosenstiel P."/>
            <person name="Schulte-Iserlohe R."/>
            <person name="Schulenburg H."/>
            <person name="Liesegang H."/>
        </authorList>
    </citation>
    <scope>NUCLEOTIDE SEQUENCE [LARGE SCALE GENOMIC DNA]</scope>
    <source>
        <strain evidence="2 3">Bt18247</strain>
    </source>
</reference>
<dbReference type="AlphaFoldDB" id="A0A9W3SP27"/>
<keyword evidence="1" id="KW-0812">Transmembrane</keyword>
<dbReference type="RefSeq" id="WP_157452919.1">
    <property type="nucleotide sequence ID" value="NZ_CP015250.1"/>
</dbReference>
<organism evidence="2 3">
    <name type="scientific">Bacillus thuringiensis Bt18247</name>
    <dbReference type="NCBI Taxonomy" id="1423143"/>
    <lineage>
        <taxon>Bacteria</taxon>
        <taxon>Bacillati</taxon>
        <taxon>Bacillota</taxon>
        <taxon>Bacilli</taxon>
        <taxon>Bacillales</taxon>
        <taxon>Bacillaceae</taxon>
        <taxon>Bacillus</taxon>
        <taxon>Bacillus cereus group</taxon>
    </lineage>
</organism>
<feature type="transmembrane region" description="Helical" evidence="1">
    <location>
        <begin position="6"/>
        <end position="26"/>
    </location>
</feature>
<evidence type="ECO:0000256" key="1">
    <source>
        <dbReference type="SAM" id="Phobius"/>
    </source>
</evidence>
<evidence type="ECO:0000313" key="2">
    <source>
        <dbReference type="EMBL" id="AOM08906.1"/>
    </source>
</evidence>
<evidence type="ECO:0000313" key="3">
    <source>
        <dbReference type="Proteomes" id="UP000192743"/>
    </source>
</evidence>
<accession>A0A9W3SP27</accession>
<dbReference type="EMBL" id="CP015250">
    <property type="protein sequence ID" value="AOM08906.1"/>
    <property type="molecule type" value="Genomic_DNA"/>
</dbReference>
<name>A0A9W3SP27_BACTU</name>
<keyword evidence="1" id="KW-1133">Transmembrane helix</keyword>
<sequence>MMEDTTSLALFAMFIACSAWSLYITYEPIKRWAWSDVKQNKKTHSSGSFRKNKLL</sequence>
<gene>
    <name evidence="2" type="ORF">BTI247_04530</name>
</gene>
<keyword evidence="1" id="KW-0472">Membrane</keyword>
<evidence type="ECO:0008006" key="4">
    <source>
        <dbReference type="Google" id="ProtNLM"/>
    </source>
</evidence>
<dbReference type="Proteomes" id="UP000192743">
    <property type="component" value="Chromosome"/>
</dbReference>
<protein>
    <recommendedName>
        <fullName evidence="4">Phage protein</fullName>
    </recommendedName>
</protein>
<proteinExistence type="predicted"/>